<feature type="compositionally biased region" description="Basic and acidic residues" evidence="1">
    <location>
        <begin position="74"/>
        <end position="83"/>
    </location>
</feature>
<dbReference type="Proteomes" id="UP000043764">
    <property type="component" value="Unassembled WGS sequence"/>
</dbReference>
<reference evidence="3" key="1">
    <citation type="submission" date="2015-05" db="EMBL/GenBank/DDBJ databases">
        <authorList>
            <person name="Rodrigo-Torres Lidia"/>
            <person name="Arahal R.David."/>
        </authorList>
    </citation>
    <scope>NUCLEOTIDE SEQUENCE [LARGE SCALE GENOMIC DNA]</scope>
    <source>
        <strain evidence="3">CECT 7321</strain>
    </source>
</reference>
<evidence type="ECO:0000256" key="1">
    <source>
        <dbReference type="SAM" id="MobiDB-lite"/>
    </source>
</evidence>
<dbReference type="EMBL" id="CVRL01000006">
    <property type="protein sequence ID" value="CRL09828.1"/>
    <property type="molecule type" value="Genomic_DNA"/>
</dbReference>
<sequence length="83" mass="9154">MQQYQDERLTSDDQLRALASSDPTRMLATMSDAELAAQARHLLPDIAGELLAHRLLERLDSSTTKNTPLLLKPKTADARPGRG</sequence>
<accession>A0A0H5CZ69</accession>
<dbReference type="STRING" id="481446.NIT7645_00442"/>
<evidence type="ECO:0000313" key="2">
    <source>
        <dbReference type="EMBL" id="CRL09828.1"/>
    </source>
</evidence>
<feature type="region of interest" description="Disordered" evidence="1">
    <location>
        <begin position="1"/>
        <end position="20"/>
    </location>
</feature>
<dbReference type="RefSeq" id="WP_131724067.1">
    <property type="nucleotide sequence ID" value="NZ_CVRL01000006.1"/>
</dbReference>
<name>A0A0H5CZ69_9RHOB</name>
<evidence type="ECO:0000313" key="3">
    <source>
        <dbReference type="Proteomes" id="UP000043764"/>
    </source>
</evidence>
<proteinExistence type="predicted"/>
<protein>
    <submittedName>
        <fullName evidence="2">Uncharacterized protein</fullName>
    </submittedName>
</protein>
<dbReference type="AlphaFoldDB" id="A0A0H5CZ69"/>
<organism evidence="2 3">
    <name type="scientific">Phaeobacter italicus</name>
    <dbReference type="NCBI Taxonomy" id="481446"/>
    <lineage>
        <taxon>Bacteria</taxon>
        <taxon>Pseudomonadati</taxon>
        <taxon>Pseudomonadota</taxon>
        <taxon>Alphaproteobacteria</taxon>
        <taxon>Rhodobacterales</taxon>
        <taxon>Roseobacteraceae</taxon>
        <taxon>Phaeobacter</taxon>
    </lineage>
</organism>
<gene>
    <name evidence="2" type="ORF">NIT7321_00663</name>
</gene>
<feature type="compositionally biased region" description="Basic and acidic residues" evidence="1">
    <location>
        <begin position="1"/>
        <end position="15"/>
    </location>
</feature>
<feature type="region of interest" description="Disordered" evidence="1">
    <location>
        <begin position="62"/>
        <end position="83"/>
    </location>
</feature>
<keyword evidence="3" id="KW-1185">Reference proteome</keyword>